<proteinExistence type="predicted"/>
<accession>Q5WRX1</accession>
<dbReference type="InterPro" id="IPR017113">
    <property type="entry name" value="Antirestriction_ArdC"/>
</dbReference>
<evidence type="ECO:0000313" key="3">
    <source>
        <dbReference type="EMBL" id="CAH17356.1"/>
    </source>
</evidence>
<keyword evidence="3" id="KW-0614">Plasmid</keyword>
<dbReference type="GO" id="GO:0003697">
    <property type="term" value="F:single-stranded DNA binding"/>
    <property type="evidence" value="ECO:0007669"/>
    <property type="project" value="InterPro"/>
</dbReference>
<evidence type="ECO:0000313" key="4">
    <source>
        <dbReference type="Proteomes" id="UP000002517"/>
    </source>
</evidence>
<feature type="domain" description="N-terminal" evidence="1">
    <location>
        <begin position="18"/>
        <end position="124"/>
    </location>
</feature>
<dbReference type="EMBL" id="CR628339">
    <property type="protein sequence ID" value="CAH17356.1"/>
    <property type="molecule type" value="Genomic_DNA"/>
</dbReference>
<dbReference type="PIRSF" id="PIRSF037112">
    <property type="entry name" value="Antirestriction_ArdC"/>
    <property type="match status" value="1"/>
</dbReference>
<dbReference type="HOGENOM" id="CLU_041111_0_2_6"/>
<evidence type="ECO:0000259" key="2">
    <source>
        <dbReference type="Pfam" id="PF18818"/>
    </source>
</evidence>
<feature type="domain" description="Polyvalent protein metallopeptidase" evidence="2">
    <location>
        <begin position="145"/>
        <end position="264"/>
    </location>
</feature>
<dbReference type="KEGG" id="lpf:plpl0037"/>
<organism evidence="3 4">
    <name type="scientific">Legionella pneumophila (strain Lens)</name>
    <dbReference type="NCBI Taxonomy" id="297245"/>
    <lineage>
        <taxon>Bacteria</taxon>
        <taxon>Pseudomonadati</taxon>
        <taxon>Pseudomonadota</taxon>
        <taxon>Gammaproteobacteria</taxon>
        <taxon>Legionellales</taxon>
        <taxon>Legionellaceae</taxon>
        <taxon>Legionella</taxon>
    </lineage>
</organism>
<sequence>MKSYQEFCALNARRLFAIIEKHGGLLQWKKEWSGEGLNALPQGINGIYRGGNLFSLFFAQMENGFKSNQWLTFNQIKKGGGQVLNGSKAEEIYFWSLKDQIELNQKTNESEKKSSFIFKTYYVFNLEQTTLFKKEGGQNEQFQCNQLLNYIKPSISHFGNHAFYTPVNDTIVLPHREQFTDKAAYEATLLHELTHWTGVEYRLNRESLKAYGTEKGRAEEELVAEFGAFFLCAFFKIKSDIENHASYVNSWKTLLNEKEIMRATNMAAKAFHYLVEPLQKEQAQIAA</sequence>
<dbReference type="InterPro" id="IPR013610">
    <property type="entry name" value="ArdC_N"/>
</dbReference>
<reference evidence="3 4" key="1">
    <citation type="journal article" date="2004" name="Nat. Genet.">
        <title>Evidence in the Legionella pneumophila genome for exploitation of host cell functions and high genome plasticity.</title>
        <authorList>
            <person name="Cazalet C."/>
            <person name="Rusniok C."/>
            <person name="Bruggemann H."/>
            <person name="Zidane N."/>
            <person name="Magnier A."/>
            <person name="Ma L."/>
            <person name="Tichit M."/>
            <person name="Jarraud S."/>
            <person name="Bouchier C."/>
            <person name="Vandenesch F."/>
            <person name="Kunst F."/>
            <person name="Etienne J."/>
            <person name="Glaser P."/>
            <person name="Buchrieser C."/>
        </authorList>
    </citation>
    <scope>NUCLEOTIDE SEQUENCE [LARGE SCALE GENOMIC DNA]</scope>
    <source>
        <strain evidence="3 4">Lens</strain>
        <plasmid evidence="4">Plasmid pLPL</plasmid>
    </source>
</reference>
<dbReference type="Pfam" id="PF08401">
    <property type="entry name" value="ArdcN"/>
    <property type="match status" value="1"/>
</dbReference>
<gene>
    <name evidence="3" type="ordered locus">plpl0037</name>
</gene>
<dbReference type="InterPro" id="IPR041459">
    <property type="entry name" value="MPTase-PolyVal"/>
</dbReference>
<evidence type="ECO:0000259" key="1">
    <source>
        <dbReference type="Pfam" id="PF08401"/>
    </source>
</evidence>
<dbReference type="Proteomes" id="UP000002517">
    <property type="component" value="Plasmid pLPL"/>
</dbReference>
<evidence type="ECO:0008006" key="5">
    <source>
        <dbReference type="Google" id="ProtNLM"/>
    </source>
</evidence>
<protein>
    <recommendedName>
        <fullName evidence="5">DUF1738 domain-containing protein</fullName>
    </recommendedName>
</protein>
<dbReference type="RefSeq" id="WP_011212627.1">
    <property type="nucleotide sequence ID" value="NC_006366.1"/>
</dbReference>
<name>Q5WRX1_LEGPL</name>
<geneLocation type="plasmid" evidence="3 4">
    <name>pLPL</name>
</geneLocation>
<dbReference type="AlphaFoldDB" id="Q5WRX1"/>
<dbReference type="Pfam" id="PF18818">
    <property type="entry name" value="MPTase-PolyVal"/>
    <property type="match status" value="1"/>
</dbReference>